<gene>
    <name evidence="2" type="ORF">G2W53_022781</name>
</gene>
<accession>A0A834TN91</accession>
<reference evidence="2" key="1">
    <citation type="submission" date="2020-09" db="EMBL/GenBank/DDBJ databases">
        <title>Genome-Enabled Discovery of Anthraquinone Biosynthesis in Senna tora.</title>
        <authorList>
            <person name="Kang S.-H."/>
            <person name="Pandey R.P."/>
            <person name="Lee C.-M."/>
            <person name="Sim J.-S."/>
            <person name="Jeong J.-T."/>
            <person name="Choi B.-S."/>
            <person name="Jung M."/>
            <person name="Ginzburg D."/>
            <person name="Zhao K."/>
            <person name="Won S.Y."/>
            <person name="Oh T.-J."/>
            <person name="Yu Y."/>
            <person name="Kim N.-H."/>
            <person name="Lee O.R."/>
            <person name="Lee T.-H."/>
            <person name="Bashyal P."/>
            <person name="Kim T.-S."/>
            <person name="Lee W.-H."/>
            <person name="Kawkins C."/>
            <person name="Kim C.-K."/>
            <person name="Kim J.S."/>
            <person name="Ahn B.O."/>
            <person name="Rhee S.Y."/>
            <person name="Sohng J.K."/>
        </authorList>
    </citation>
    <scope>NUCLEOTIDE SEQUENCE</scope>
    <source>
        <tissue evidence="2">Leaf</tissue>
    </source>
</reference>
<evidence type="ECO:0000313" key="2">
    <source>
        <dbReference type="EMBL" id="KAF7824637.1"/>
    </source>
</evidence>
<keyword evidence="3" id="KW-1185">Reference proteome</keyword>
<dbReference type="InterPro" id="IPR056748">
    <property type="entry name" value="VPS13-like_C"/>
</dbReference>
<dbReference type="Proteomes" id="UP000634136">
    <property type="component" value="Unassembled WGS sequence"/>
</dbReference>
<dbReference type="GO" id="GO:0006623">
    <property type="term" value="P:protein targeting to vacuole"/>
    <property type="evidence" value="ECO:0007669"/>
    <property type="project" value="TreeGrafter"/>
</dbReference>
<dbReference type="PANTHER" id="PTHR16166:SF143">
    <property type="entry name" value="PROTEIN SORTING-ASSOCIATED PROTEIN, PUTATIVE (DUF1162)-RELATED"/>
    <property type="match status" value="1"/>
</dbReference>
<dbReference type="EMBL" id="JAAIUW010000007">
    <property type="protein sequence ID" value="KAF7824637.1"/>
    <property type="molecule type" value="Genomic_DNA"/>
</dbReference>
<evidence type="ECO:0000259" key="1">
    <source>
        <dbReference type="Pfam" id="PF25037"/>
    </source>
</evidence>
<dbReference type="AlphaFoldDB" id="A0A834TN91"/>
<comment type="caution">
    <text evidence="2">The sequence shown here is derived from an EMBL/GenBank/DDBJ whole genome shotgun (WGS) entry which is preliminary data.</text>
</comment>
<proteinExistence type="predicted"/>
<name>A0A834TN91_9FABA</name>
<sequence>MFGSAGVIGNPMGFARSMGLGIRDFLSVPAKSIMQSPVGLITGMAQGTTSLLSNTVYAISDATSQFSKAARKGIVAFTYDDQVVSKMEKQQAIVASGSKGVINEVLEGLTGLLQSPIRGAERHGLPGVLSGIALGITGLVAKPAASILEVTGKTALSIRNRSKPNQIRSQRFRVRIPRPLSGELPLRPYSWEEAVGACVLMEGDDGLKYKDEKLVVCKALKEDGKFVVLTERFILVVFCPNLVKLGKPEFCGIPAETEWIIESEIGLESVIHADTNQGVVQIVGSRPDTLLRQHQHSPKRGSRTRAVRYNHFSTHLPLSQTNLELASEEDAHNFLQILLSSIENGKHKGWGSGHFLHRVNIK</sequence>
<organism evidence="2 3">
    <name type="scientific">Senna tora</name>
    <dbReference type="NCBI Taxonomy" id="362788"/>
    <lineage>
        <taxon>Eukaryota</taxon>
        <taxon>Viridiplantae</taxon>
        <taxon>Streptophyta</taxon>
        <taxon>Embryophyta</taxon>
        <taxon>Tracheophyta</taxon>
        <taxon>Spermatophyta</taxon>
        <taxon>Magnoliopsida</taxon>
        <taxon>eudicotyledons</taxon>
        <taxon>Gunneridae</taxon>
        <taxon>Pentapetalae</taxon>
        <taxon>rosids</taxon>
        <taxon>fabids</taxon>
        <taxon>Fabales</taxon>
        <taxon>Fabaceae</taxon>
        <taxon>Caesalpinioideae</taxon>
        <taxon>Cassia clade</taxon>
        <taxon>Senna</taxon>
    </lineage>
</organism>
<evidence type="ECO:0000313" key="3">
    <source>
        <dbReference type="Proteomes" id="UP000634136"/>
    </source>
</evidence>
<protein>
    <submittedName>
        <fullName evidence="2">Putative vacuolar protein sorting-associated protein 13A</fullName>
    </submittedName>
</protein>
<dbReference type="OrthoDB" id="428159at2759"/>
<dbReference type="GO" id="GO:0045053">
    <property type="term" value="P:protein retention in Golgi apparatus"/>
    <property type="evidence" value="ECO:0007669"/>
    <property type="project" value="TreeGrafter"/>
</dbReference>
<dbReference type="InterPro" id="IPR026847">
    <property type="entry name" value="VPS13"/>
</dbReference>
<dbReference type="PANTHER" id="PTHR16166">
    <property type="entry name" value="VACUOLAR PROTEIN SORTING-ASSOCIATED PROTEIN VPS13"/>
    <property type="match status" value="1"/>
</dbReference>
<dbReference type="Pfam" id="PF25037">
    <property type="entry name" value="VPS13_C"/>
    <property type="match status" value="1"/>
</dbReference>
<feature type="domain" description="Intermembrane lipid transfer protein VPS13-like C-terminal" evidence="1">
    <location>
        <begin position="174"/>
        <end position="239"/>
    </location>
</feature>